<feature type="domain" description="Plastocyanin-like" evidence="3">
    <location>
        <begin position="44"/>
        <end position="80"/>
    </location>
</feature>
<dbReference type="CDD" id="cd13891">
    <property type="entry name" value="CuRO_3_CotA_like"/>
    <property type="match status" value="1"/>
</dbReference>
<dbReference type="GO" id="GO:0005507">
    <property type="term" value="F:copper ion binding"/>
    <property type="evidence" value="ECO:0007669"/>
    <property type="project" value="InterPro"/>
</dbReference>
<evidence type="ECO:0000259" key="2">
    <source>
        <dbReference type="Pfam" id="PF07731"/>
    </source>
</evidence>
<feature type="domain" description="Plastocyanin-like" evidence="3">
    <location>
        <begin position="98"/>
        <end position="175"/>
    </location>
</feature>
<dbReference type="Pfam" id="PF07732">
    <property type="entry name" value="Cu-oxidase_3"/>
    <property type="match status" value="2"/>
</dbReference>
<comment type="caution">
    <text evidence="4">The sequence shown here is derived from an EMBL/GenBank/DDBJ whole genome shotgun (WGS) entry which is preliminary data.</text>
</comment>
<dbReference type="RefSeq" id="WP_063608471.1">
    <property type="nucleotide sequence ID" value="NZ_BOQQ01000002.1"/>
</dbReference>
<feature type="domain" description="Plastocyanin-like" evidence="2">
    <location>
        <begin position="380"/>
        <end position="500"/>
    </location>
</feature>
<proteinExistence type="inferred from homology"/>
<organism evidence="4 5">
    <name type="scientific">Shouchella clausii</name>
    <name type="common">Alkalihalobacillus clausii</name>
    <dbReference type="NCBI Taxonomy" id="79880"/>
    <lineage>
        <taxon>Bacteria</taxon>
        <taxon>Bacillati</taxon>
        <taxon>Bacillota</taxon>
        <taxon>Bacilli</taxon>
        <taxon>Bacillales</taxon>
        <taxon>Bacillaceae</taxon>
        <taxon>Shouchella</taxon>
    </lineage>
</organism>
<dbReference type="AlphaFoldDB" id="A0A268P1S4"/>
<reference evidence="4 5" key="1">
    <citation type="submission" date="2017-07" db="EMBL/GenBank/DDBJ databases">
        <title>Isolation and whole genome analysis of endospore-forming bacteria from heroin.</title>
        <authorList>
            <person name="Kalinowski J."/>
            <person name="Ahrens B."/>
            <person name="Al-Dilaimi A."/>
            <person name="Winkler A."/>
            <person name="Wibberg D."/>
            <person name="Schleenbecker U."/>
            <person name="Ruckert C."/>
            <person name="Wolfel R."/>
            <person name="Grass G."/>
        </authorList>
    </citation>
    <scope>NUCLEOTIDE SEQUENCE [LARGE SCALE GENOMIC DNA]</scope>
    <source>
        <strain evidence="4 5">7539</strain>
    </source>
</reference>
<dbReference type="InterPro" id="IPR011706">
    <property type="entry name" value="Cu-oxidase_C"/>
</dbReference>
<dbReference type="CDD" id="cd13868">
    <property type="entry name" value="CuRO_2_CotA_like"/>
    <property type="match status" value="1"/>
</dbReference>
<evidence type="ECO:0000259" key="3">
    <source>
        <dbReference type="Pfam" id="PF07732"/>
    </source>
</evidence>
<evidence type="ECO:0000313" key="5">
    <source>
        <dbReference type="Proteomes" id="UP000216207"/>
    </source>
</evidence>
<gene>
    <name evidence="4" type="ORF">CHH72_07320</name>
</gene>
<dbReference type="FunFam" id="2.60.40.420:FF:000087">
    <property type="entry name" value="Spore coat protein A"/>
    <property type="match status" value="1"/>
</dbReference>
<dbReference type="Proteomes" id="UP000216207">
    <property type="component" value="Unassembled WGS sequence"/>
</dbReference>
<protein>
    <submittedName>
        <fullName evidence="4">Copper oxidase</fullName>
    </submittedName>
</protein>
<dbReference type="PANTHER" id="PTHR48267:SF1">
    <property type="entry name" value="BILIRUBIN OXIDASE"/>
    <property type="match status" value="1"/>
</dbReference>
<comment type="similarity">
    <text evidence="1">Belongs to the multicopper oxidase family.</text>
</comment>
<dbReference type="GO" id="GO:0016491">
    <property type="term" value="F:oxidoreductase activity"/>
    <property type="evidence" value="ECO:0007669"/>
    <property type="project" value="InterPro"/>
</dbReference>
<dbReference type="InterPro" id="IPR008972">
    <property type="entry name" value="Cupredoxin"/>
</dbReference>
<dbReference type="CDD" id="cd13844">
    <property type="entry name" value="CuRO_1_BOD_CotA_like"/>
    <property type="match status" value="1"/>
</dbReference>
<sequence>MELEKFVDPMPIMKTAIPKKTSKDGDYYEIEMKEFSQKLHRDLNPTRLWGYDGQFPGPTIEVMRGKPARIKWMNNLPDTHFLPIDRSIHHVAHEPEVRTVVHLHGSETTPASDGYPEAWFTKDFAEVGSFFEQETYEYPNDQRAATLWYHDHAMGITRLNVYAGLSGLYIIRDPREEQLNLPKGEFDIPLLIQDRSFNDDGSLFYPAQPANPAPNLPNPSVLPFFVGDTILVNGKVWPYLQVEPRKYRFRILNGSNSRSYQLALDSEAPFYQIASDGGLLRRTVSLQAFDIRPAERIEVIIDFSKFEGQTITLKNNASTDATADVMQFQVVLPLSGEDTSIIPQNLSYIPSLQQNDVKRIRNLKISGTTDEYGRPLLLLNNKLWSDPVEEKPCLGTTEIWSFVNVTNVPHPMHIHLVQFQLLDHRAFNVELYNENGQIELVGPTIPPKINERGWKDTITAPAGQITRVIARFAPFSGYYVWHCHILEHEDYDMMRPFVVIDPKTEKERR</sequence>
<evidence type="ECO:0000256" key="1">
    <source>
        <dbReference type="ARBA" id="ARBA00010609"/>
    </source>
</evidence>
<dbReference type="InterPro" id="IPR011707">
    <property type="entry name" value="Cu-oxidase-like_N"/>
</dbReference>
<name>A0A268P1S4_SHOCL</name>
<accession>A0A268P1S4</accession>
<dbReference type="InterPro" id="IPR045087">
    <property type="entry name" value="Cu-oxidase_fam"/>
</dbReference>
<evidence type="ECO:0000313" key="4">
    <source>
        <dbReference type="EMBL" id="PAE89439.1"/>
    </source>
</evidence>
<dbReference type="SUPFAM" id="SSF49503">
    <property type="entry name" value="Cupredoxins"/>
    <property type="match status" value="3"/>
</dbReference>
<dbReference type="Pfam" id="PF07731">
    <property type="entry name" value="Cu-oxidase_2"/>
    <property type="match status" value="1"/>
</dbReference>
<dbReference type="PANTHER" id="PTHR48267">
    <property type="entry name" value="CUPREDOXIN SUPERFAMILY PROTEIN"/>
    <property type="match status" value="1"/>
</dbReference>
<dbReference type="EMBL" id="NPCC01000008">
    <property type="protein sequence ID" value="PAE89439.1"/>
    <property type="molecule type" value="Genomic_DNA"/>
</dbReference>
<dbReference type="SMR" id="A0A268P1S4"/>
<dbReference type="Gene3D" id="2.60.40.420">
    <property type="entry name" value="Cupredoxins - blue copper proteins"/>
    <property type="match status" value="3"/>
</dbReference>